<feature type="transmembrane region" description="Helical" evidence="6">
    <location>
        <begin position="292"/>
        <end position="316"/>
    </location>
</feature>
<evidence type="ECO:0000313" key="8">
    <source>
        <dbReference type="EMBL" id="SDI03373.1"/>
    </source>
</evidence>
<feature type="transmembrane region" description="Helical" evidence="6">
    <location>
        <begin position="235"/>
        <end position="256"/>
    </location>
</feature>
<feature type="transmembrane region" description="Helical" evidence="6">
    <location>
        <begin position="70"/>
        <end position="89"/>
    </location>
</feature>
<evidence type="ECO:0000256" key="6">
    <source>
        <dbReference type="SAM" id="Phobius"/>
    </source>
</evidence>
<keyword evidence="3 6" id="KW-0812">Transmembrane</keyword>
<feature type="domain" description="Major facilitator superfamily (MFS) profile" evidence="7">
    <location>
        <begin position="4"/>
        <end position="385"/>
    </location>
</feature>
<dbReference type="InterPro" id="IPR050189">
    <property type="entry name" value="MFS_Efflux_Transporters"/>
</dbReference>
<name>A0A1G8H9S3_9VIBR</name>
<evidence type="ECO:0000256" key="1">
    <source>
        <dbReference type="ARBA" id="ARBA00004651"/>
    </source>
</evidence>
<dbReference type="RefSeq" id="WP_093279385.1">
    <property type="nucleotide sequence ID" value="NZ_FNDD01000047.1"/>
</dbReference>
<feature type="transmembrane region" description="Helical" evidence="6">
    <location>
        <begin position="129"/>
        <end position="150"/>
    </location>
</feature>
<dbReference type="PROSITE" id="PS50850">
    <property type="entry name" value="MFS"/>
    <property type="match status" value="1"/>
</dbReference>
<dbReference type="GO" id="GO:0022857">
    <property type="term" value="F:transmembrane transporter activity"/>
    <property type="evidence" value="ECO:0007669"/>
    <property type="project" value="InterPro"/>
</dbReference>
<dbReference type="OrthoDB" id="9788453at2"/>
<feature type="transmembrane region" description="Helical" evidence="6">
    <location>
        <begin position="364"/>
        <end position="382"/>
    </location>
</feature>
<feature type="transmembrane region" description="Helical" evidence="6">
    <location>
        <begin position="44"/>
        <end position="63"/>
    </location>
</feature>
<feature type="transmembrane region" description="Helical" evidence="6">
    <location>
        <begin position="95"/>
        <end position="117"/>
    </location>
</feature>
<dbReference type="Gene3D" id="1.20.1250.20">
    <property type="entry name" value="MFS general substrate transporter like domains"/>
    <property type="match status" value="1"/>
</dbReference>
<keyword evidence="4 6" id="KW-1133">Transmembrane helix</keyword>
<reference evidence="8 9" key="1">
    <citation type="submission" date="2016-10" db="EMBL/GenBank/DDBJ databases">
        <authorList>
            <person name="de Groot N.N."/>
        </authorList>
    </citation>
    <scope>NUCLEOTIDE SEQUENCE [LARGE SCALE GENOMIC DNA]</scope>
    <source>
        <strain evidence="8 9">CGMCC 1.10228</strain>
    </source>
</reference>
<feature type="transmembrane region" description="Helical" evidence="6">
    <location>
        <begin position="337"/>
        <end position="358"/>
    </location>
</feature>
<comment type="subcellular location">
    <subcellularLocation>
        <location evidence="1">Cell membrane</location>
        <topology evidence="1">Multi-pass membrane protein</topology>
    </subcellularLocation>
</comment>
<dbReference type="SUPFAM" id="SSF103473">
    <property type="entry name" value="MFS general substrate transporter"/>
    <property type="match status" value="1"/>
</dbReference>
<dbReference type="Proteomes" id="UP000198854">
    <property type="component" value="Unassembled WGS sequence"/>
</dbReference>
<evidence type="ECO:0000313" key="9">
    <source>
        <dbReference type="Proteomes" id="UP000198854"/>
    </source>
</evidence>
<feature type="transmembrane region" description="Helical" evidence="6">
    <location>
        <begin position="199"/>
        <end position="223"/>
    </location>
</feature>
<evidence type="ECO:0000256" key="3">
    <source>
        <dbReference type="ARBA" id="ARBA00022692"/>
    </source>
</evidence>
<proteinExistence type="predicted"/>
<keyword evidence="2" id="KW-1003">Cell membrane</keyword>
<keyword evidence="9" id="KW-1185">Reference proteome</keyword>
<dbReference type="STRING" id="861298.SAMN04488136_14715"/>
<dbReference type="AlphaFoldDB" id="A0A1G8H9S3"/>
<keyword evidence="5 6" id="KW-0472">Membrane</keyword>
<dbReference type="InterPro" id="IPR011701">
    <property type="entry name" value="MFS"/>
</dbReference>
<evidence type="ECO:0000256" key="4">
    <source>
        <dbReference type="ARBA" id="ARBA00022989"/>
    </source>
</evidence>
<evidence type="ECO:0000259" key="7">
    <source>
        <dbReference type="PROSITE" id="PS50850"/>
    </source>
</evidence>
<evidence type="ECO:0000256" key="2">
    <source>
        <dbReference type="ARBA" id="ARBA00022475"/>
    </source>
</evidence>
<gene>
    <name evidence="8" type="ORF">SAMN04488136_14715</name>
</gene>
<dbReference type="InterPro" id="IPR020846">
    <property type="entry name" value="MFS_dom"/>
</dbReference>
<organism evidence="8 9">
    <name type="scientific">Vibrio xiamenensis</name>
    <dbReference type="NCBI Taxonomy" id="861298"/>
    <lineage>
        <taxon>Bacteria</taxon>
        <taxon>Pseudomonadati</taxon>
        <taxon>Pseudomonadota</taxon>
        <taxon>Gammaproteobacteria</taxon>
        <taxon>Vibrionales</taxon>
        <taxon>Vibrionaceae</taxon>
        <taxon>Vibrio</taxon>
    </lineage>
</organism>
<sequence length="394" mass="41089">MPVALYALAAAAFGIGMAEFVVVGILPTIAGDMNVDIPTAGQLVSYYALGVAVAAPILTALFSKYDRRKLTVGLMLLFALANLLTTLAPSYSLLLLGRVLAGVVQGVFYSIATVIAADLVSKDKSGRAIGIVFSGMTVAIVSGVPAGAFITEWLNWRAAFALISILGFVSMVSLWFLLPANLKRPKPASVLKQLSVIGVPRMLLVFLITGIGYGGSFIAYTYLSEILGKITGFSTSAIGTILIFYGIAVVFGNTYAAKWADKKGPLKASAGIFISLALTLLLFGFAATNKYYVIPLVMIWGAAAFGSVPVLQLYVVQQAEKHFPQAIDASSSMNIAAFNLGIAVGASVGGLVVAKYGLLATAPAAAAVVAISVLLIVYSGVLESKDNKKLATQK</sequence>
<dbReference type="Pfam" id="PF07690">
    <property type="entry name" value="MFS_1"/>
    <property type="match status" value="1"/>
</dbReference>
<dbReference type="InterPro" id="IPR001958">
    <property type="entry name" value="Tet-R_TetA/multi-R_MdtG-like"/>
</dbReference>
<protein>
    <submittedName>
        <fullName evidence="8">Multidrug resistance protein</fullName>
    </submittedName>
</protein>
<evidence type="ECO:0000256" key="5">
    <source>
        <dbReference type="ARBA" id="ARBA00023136"/>
    </source>
</evidence>
<dbReference type="CDD" id="cd17324">
    <property type="entry name" value="MFS_NepI_like"/>
    <property type="match status" value="1"/>
</dbReference>
<dbReference type="PANTHER" id="PTHR43124">
    <property type="entry name" value="PURINE EFFLUX PUMP PBUE"/>
    <property type="match status" value="1"/>
</dbReference>
<dbReference type="PANTHER" id="PTHR43124:SF8">
    <property type="entry name" value="INNER MEMBRANE TRANSPORT PROTEIN YDHP"/>
    <property type="match status" value="1"/>
</dbReference>
<dbReference type="PRINTS" id="PR01035">
    <property type="entry name" value="TCRTETA"/>
</dbReference>
<dbReference type="EMBL" id="FNDD01000047">
    <property type="protein sequence ID" value="SDI03373.1"/>
    <property type="molecule type" value="Genomic_DNA"/>
</dbReference>
<accession>A0A1G8H9S3</accession>
<feature type="transmembrane region" description="Helical" evidence="6">
    <location>
        <begin position="268"/>
        <end position="286"/>
    </location>
</feature>
<feature type="transmembrane region" description="Helical" evidence="6">
    <location>
        <begin position="156"/>
        <end position="178"/>
    </location>
</feature>
<dbReference type="InterPro" id="IPR036259">
    <property type="entry name" value="MFS_trans_sf"/>
</dbReference>
<dbReference type="GO" id="GO:0005886">
    <property type="term" value="C:plasma membrane"/>
    <property type="evidence" value="ECO:0007669"/>
    <property type="project" value="UniProtKB-SubCell"/>
</dbReference>